<dbReference type="Proteomes" id="UP000184510">
    <property type="component" value="Unassembled WGS sequence"/>
</dbReference>
<dbReference type="EMBL" id="FQYR01000010">
    <property type="protein sequence ID" value="SHK48112.1"/>
    <property type="molecule type" value="Genomic_DNA"/>
</dbReference>
<keyword evidence="3" id="KW-1185">Reference proteome</keyword>
<dbReference type="InterPro" id="IPR019999">
    <property type="entry name" value="Anth_synth_I-like"/>
</dbReference>
<dbReference type="GO" id="GO:0009396">
    <property type="term" value="P:folic acid-containing compound biosynthetic process"/>
    <property type="evidence" value="ECO:0007669"/>
    <property type="project" value="InterPro"/>
</dbReference>
<dbReference type="InterPro" id="IPR005801">
    <property type="entry name" value="ADC_synthase"/>
</dbReference>
<organism evidence="2 3">
    <name type="scientific">Rubritalea squalenifaciens DSM 18772</name>
    <dbReference type="NCBI Taxonomy" id="1123071"/>
    <lineage>
        <taxon>Bacteria</taxon>
        <taxon>Pseudomonadati</taxon>
        <taxon>Verrucomicrobiota</taxon>
        <taxon>Verrucomicrobiia</taxon>
        <taxon>Verrucomicrobiales</taxon>
        <taxon>Rubritaleaceae</taxon>
        <taxon>Rubritalea</taxon>
    </lineage>
</organism>
<gene>
    <name evidence="2" type="ORF">SAMN02745181_3893</name>
</gene>
<dbReference type="Gene3D" id="3.60.120.10">
    <property type="entry name" value="Anthranilate synthase"/>
    <property type="match status" value="1"/>
</dbReference>
<dbReference type="GO" id="GO:0046820">
    <property type="term" value="F:4-amino-4-deoxychorismate synthase activity"/>
    <property type="evidence" value="ECO:0007669"/>
    <property type="project" value="TreeGrafter"/>
</dbReference>
<dbReference type="InParanoid" id="A0A1M6STP8"/>
<dbReference type="STRING" id="1123071.SAMN02745181_3893"/>
<dbReference type="InterPro" id="IPR015890">
    <property type="entry name" value="Chorismate_C"/>
</dbReference>
<dbReference type="Pfam" id="PF00425">
    <property type="entry name" value="Chorismate_bind"/>
    <property type="match status" value="1"/>
</dbReference>
<dbReference type="SUPFAM" id="SSF56322">
    <property type="entry name" value="ADC synthase"/>
    <property type="match status" value="1"/>
</dbReference>
<evidence type="ECO:0000313" key="3">
    <source>
        <dbReference type="Proteomes" id="UP000184510"/>
    </source>
</evidence>
<evidence type="ECO:0000313" key="2">
    <source>
        <dbReference type="EMBL" id="SHK48112.1"/>
    </source>
</evidence>
<dbReference type="PRINTS" id="PR00095">
    <property type="entry name" value="ANTSNTHASEI"/>
</dbReference>
<evidence type="ECO:0000259" key="1">
    <source>
        <dbReference type="Pfam" id="PF00425"/>
    </source>
</evidence>
<name>A0A1M6STP8_9BACT</name>
<dbReference type="PANTHER" id="PTHR11236">
    <property type="entry name" value="AMINOBENZOATE/ANTHRANILATE SYNTHASE"/>
    <property type="match status" value="1"/>
</dbReference>
<dbReference type="PANTHER" id="PTHR11236:SF50">
    <property type="entry name" value="AMINODEOXYCHORISMATE SYNTHASE COMPONENT 1"/>
    <property type="match status" value="1"/>
</dbReference>
<dbReference type="AlphaFoldDB" id="A0A1M6STP8"/>
<feature type="domain" description="Chorismate-utilising enzyme C-terminal" evidence="1">
    <location>
        <begin position="142"/>
        <end position="397"/>
    </location>
</feature>
<dbReference type="RefSeq" id="WP_159435083.1">
    <property type="nucleotide sequence ID" value="NZ_FQYR01000010.1"/>
</dbReference>
<dbReference type="NCBIfam" id="TIGR00553">
    <property type="entry name" value="pabB"/>
    <property type="match status" value="1"/>
</dbReference>
<accession>A0A1M6STP8</accession>
<dbReference type="OrthoDB" id="9803598at2"/>
<protein>
    <submittedName>
        <fullName evidence="2">Chorismate binding enzyme</fullName>
    </submittedName>
</protein>
<sequence>MPARLREIELDLKPEEVASGLRHLGGLVYFDSSGNIPGSYGEVVSIIAARPAQVLTGHVSDTSELERVLEEHQAANSPLPHGGLCGWLEYEGAYCFGVYEEMLVYRHADGQWLEVGNLSSAIQSESGNAAVRIGEFRSLMSHEDYVAKVARIREYIAAGDIYQVNLTQKFEADIEGEGDLFELYLALREKSPAPLASYMDLNGREVLSSSPETFLRISGGVIETRPIKGTRPRHEDPDADLRSAYELRSSEKERAELVMITDLERNDLGQVCKFGSVRVEEMLKLEKLEQVYHLVSTVTGELRDGMSHVEALSACFPGGSITGAPKKRAMEIIDELESEPRGLYTGAMGYFGFGAESQFNIVIRTLVRESGKLHYHVGAGIVADSDPEAEYEETLHKARGMREAVQSFLGA</sequence>
<dbReference type="InterPro" id="IPR005802">
    <property type="entry name" value="ADC_synth_comp_1"/>
</dbReference>
<dbReference type="GO" id="GO:0000162">
    <property type="term" value="P:L-tryptophan biosynthetic process"/>
    <property type="evidence" value="ECO:0007669"/>
    <property type="project" value="TreeGrafter"/>
</dbReference>
<proteinExistence type="predicted"/>
<reference evidence="2 3" key="1">
    <citation type="submission" date="2016-11" db="EMBL/GenBank/DDBJ databases">
        <authorList>
            <person name="Jaros S."/>
            <person name="Januszkiewicz K."/>
            <person name="Wedrychowicz H."/>
        </authorList>
    </citation>
    <scope>NUCLEOTIDE SEQUENCE [LARGE SCALE GENOMIC DNA]</scope>
    <source>
        <strain evidence="2 3">DSM 18772</strain>
    </source>
</reference>